<evidence type="ECO:0000256" key="4">
    <source>
        <dbReference type="ARBA" id="ARBA00022989"/>
    </source>
</evidence>
<dbReference type="EMBL" id="JAPMOS010000021">
    <property type="protein sequence ID" value="KAJ4459233.1"/>
    <property type="molecule type" value="Genomic_DNA"/>
</dbReference>
<comment type="caution">
    <text evidence="9">The sequence shown here is derived from an EMBL/GenBank/DDBJ whole genome shotgun (WGS) entry which is preliminary data.</text>
</comment>
<gene>
    <name evidence="9" type="ORF">PAPYR_4761</name>
</gene>
<organism evidence="9 10">
    <name type="scientific">Paratrimastix pyriformis</name>
    <dbReference type="NCBI Taxonomy" id="342808"/>
    <lineage>
        <taxon>Eukaryota</taxon>
        <taxon>Metamonada</taxon>
        <taxon>Preaxostyla</taxon>
        <taxon>Paratrimastigidae</taxon>
        <taxon>Paratrimastix</taxon>
    </lineage>
</organism>
<sequence length="340" mass="37535">MPGPTPSPTPGLRRRDTSNKPADTAVKQQRLPAIQPVMTPGKVILTVSILGTIFLGLGIVLYVFSRACFETVVRYDDQCPLGTTCTVDITIPNDLEPPVYLYYQLTGFHQNHRRYVKSRSDAQLRGDNITDPSSLSDCDPYVTYNGTNIPINPCGLIARSMFNDTLLLKKPDGSVMPVTKDGIAWNSDVESRYRSKPGLNQWTNVSDPDFIVWMRTASLPNFRKLYRIVRDPMPAGVYHVTIQSNFNVEAFGEKYVVLAKTTWFGGKNDFIGIAYIVVGGLCVLCGLVFGLKQAFCRRQPGSLHSVTGGHEESRTVTRADLAPSLAFTIPPTMPSQGVAR</sequence>
<comment type="subcellular location">
    <subcellularLocation>
        <location evidence="1">Membrane</location>
        <topology evidence="1">Multi-pass membrane protein</topology>
    </subcellularLocation>
</comment>
<evidence type="ECO:0000256" key="5">
    <source>
        <dbReference type="ARBA" id="ARBA00023136"/>
    </source>
</evidence>
<dbReference type="PANTHER" id="PTHR10926">
    <property type="entry name" value="CELL CYCLE CONTROL PROTEIN 50"/>
    <property type="match status" value="1"/>
</dbReference>
<dbReference type="Proteomes" id="UP001141327">
    <property type="component" value="Unassembled WGS sequence"/>
</dbReference>
<dbReference type="PANTHER" id="PTHR10926:SF0">
    <property type="entry name" value="CDC50, ISOFORM A"/>
    <property type="match status" value="1"/>
</dbReference>
<dbReference type="InterPro" id="IPR005045">
    <property type="entry name" value="CDC50/LEM3_fam"/>
</dbReference>
<keyword evidence="4 8" id="KW-1133">Transmembrane helix</keyword>
<evidence type="ECO:0000256" key="2">
    <source>
        <dbReference type="ARBA" id="ARBA00009457"/>
    </source>
</evidence>
<feature type="region of interest" description="Disordered" evidence="7">
    <location>
        <begin position="1"/>
        <end position="26"/>
    </location>
</feature>
<evidence type="ECO:0000313" key="10">
    <source>
        <dbReference type="Proteomes" id="UP001141327"/>
    </source>
</evidence>
<reference evidence="9" key="1">
    <citation type="journal article" date="2022" name="bioRxiv">
        <title>Genomics of Preaxostyla Flagellates Illuminates Evolutionary Transitions and the Path Towards Mitochondrial Loss.</title>
        <authorList>
            <person name="Novak L.V.F."/>
            <person name="Treitli S.C."/>
            <person name="Pyrih J."/>
            <person name="Halakuc P."/>
            <person name="Pipaliya S.V."/>
            <person name="Vacek V."/>
            <person name="Brzon O."/>
            <person name="Soukal P."/>
            <person name="Eme L."/>
            <person name="Dacks J.B."/>
            <person name="Karnkowska A."/>
            <person name="Elias M."/>
            <person name="Hampl V."/>
        </authorList>
    </citation>
    <scope>NUCLEOTIDE SEQUENCE</scope>
    <source>
        <strain evidence="9">RCP-MX</strain>
    </source>
</reference>
<proteinExistence type="inferred from homology"/>
<evidence type="ECO:0000256" key="6">
    <source>
        <dbReference type="PIRNR" id="PIRNR015840"/>
    </source>
</evidence>
<evidence type="ECO:0000313" key="9">
    <source>
        <dbReference type="EMBL" id="KAJ4459233.1"/>
    </source>
</evidence>
<feature type="transmembrane region" description="Helical" evidence="8">
    <location>
        <begin position="270"/>
        <end position="291"/>
    </location>
</feature>
<evidence type="ECO:0000256" key="8">
    <source>
        <dbReference type="SAM" id="Phobius"/>
    </source>
</evidence>
<feature type="transmembrane region" description="Helical" evidence="8">
    <location>
        <begin position="43"/>
        <end position="64"/>
    </location>
</feature>
<keyword evidence="5 6" id="KW-0472">Membrane</keyword>
<dbReference type="Pfam" id="PF03381">
    <property type="entry name" value="CDC50"/>
    <property type="match status" value="1"/>
</dbReference>
<comment type="similarity">
    <text evidence="2 6">Belongs to the CDC50/LEM3 family.</text>
</comment>
<protein>
    <submittedName>
        <fullName evidence="9">ALA-interacting subunit 1</fullName>
    </submittedName>
</protein>
<keyword evidence="3 8" id="KW-0812">Transmembrane</keyword>
<evidence type="ECO:0000256" key="7">
    <source>
        <dbReference type="SAM" id="MobiDB-lite"/>
    </source>
</evidence>
<keyword evidence="10" id="KW-1185">Reference proteome</keyword>
<evidence type="ECO:0000256" key="1">
    <source>
        <dbReference type="ARBA" id="ARBA00004141"/>
    </source>
</evidence>
<name>A0ABQ8UKA3_9EUKA</name>
<dbReference type="PIRSF" id="PIRSF015840">
    <property type="entry name" value="DUF284_TM_euk"/>
    <property type="match status" value="1"/>
</dbReference>
<accession>A0ABQ8UKA3</accession>
<evidence type="ECO:0000256" key="3">
    <source>
        <dbReference type="ARBA" id="ARBA00022692"/>
    </source>
</evidence>